<keyword evidence="10" id="KW-0460">Magnesium</keyword>
<dbReference type="GO" id="GO:0006542">
    <property type="term" value="P:glutamine biosynthetic process"/>
    <property type="evidence" value="ECO:0007669"/>
    <property type="project" value="InterPro"/>
</dbReference>
<evidence type="ECO:0000313" key="18">
    <source>
        <dbReference type="Proteomes" id="UP000334923"/>
    </source>
</evidence>
<dbReference type="InterPro" id="IPR008147">
    <property type="entry name" value="Gln_synt_N"/>
</dbReference>
<feature type="binding site" evidence="10">
    <location>
        <position position="248"/>
    </location>
    <ligand>
        <name>Mg(2+)</name>
        <dbReference type="ChEBI" id="CHEBI:18420"/>
        <label>1</label>
    </ligand>
</feature>
<dbReference type="GO" id="GO:0005737">
    <property type="term" value="C:cytoplasm"/>
    <property type="evidence" value="ECO:0007669"/>
    <property type="project" value="UniProtKB-SubCell"/>
</dbReference>
<feature type="binding site" evidence="8">
    <location>
        <begin position="300"/>
        <end position="301"/>
    </location>
    <ligand>
        <name>L-glutamate</name>
        <dbReference type="ChEBI" id="CHEBI:29985"/>
    </ligand>
</feature>
<name>A0A5E6MGL2_9BACT</name>
<keyword evidence="4" id="KW-0963">Cytoplasm</keyword>
<evidence type="ECO:0000256" key="7">
    <source>
        <dbReference type="ARBA" id="ARBA00022840"/>
    </source>
</evidence>
<protein>
    <recommendedName>
        <fullName evidence="3 14">Glutamine synthetase</fullName>
        <ecNumber evidence="14">6.3.1.2</ecNumber>
    </recommendedName>
</protein>
<dbReference type="SUPFAM" id="SSF54368">
    <property type="entry name" value="Glutamine synthetase, N-terminal domain"/>
    <property type="match status" value="1"/>
</dbReference>
<evidence type="ECO:0000313" key="17">
    <source>
        <dbReference type="EMBL" id="VVM08251.1"/>
    </source>
</evidence>
<proteinExistence type="inferred from homology"/>
<evidence type="ECO:0000259" key="16">
    <source>
        <dbReference type="PROSITE" id="PS51987"/>
    </source>
</evidence>
<comment type="subcellular location">
    <subcellularLocation>
        <location evidence="1">Cytoplasm</location>
    </subcellularLocation>
</comment>
<organism evidence="17 18">
    <name type="scientific">Methylacidimicrobium tartarophylax</name>
    <dbReference type="NCBI Taxonomy" id="1041768"/>
    <lineage>
        <taxon>Bacteria</taxon>
        <taxon>Pseudomonadati</taxon>
        <taxon>Verrucomicrobiota</taxon>
        <taxon>Methylacidimicrobium</taxon>
    </lineage>
</organism>
<dbReference type="GO" id="GO:0019740">
    <property type="term" value="P:nitrogen utilization"/>
    <property type="evidence" value="ECO:0007669"/>
    <property type="project" value="TreeGrafter"/>
</dbReference>
<dbReference type="FunFam" id="3.30.590.10:FF:000001">
    <property type="entry name" value="Glutamine synthetase"/>
    <property type="match status" value="1"/>
</dbReference>
<dbReference type="GO" id="GO:0005524">
    <property type="term" value="F:ATP binding"/>
    <property type="evidence" value="ECO:0007669"/>
    <property type="project" value="UniProtKB-KW"/>
</dbReference>
<dbReference type="InterPro" id="IPR027302">
    <property type="entry name" value="Gln_synth_N_conserv_site"/>
</dbReference>
<feature type="binding site" evidence="10">
    <location>
        <position position="168"/>
    </location>
    <ligand>
        <name>Mg(2+)</name>
        <dbReference type="ChEBI" id="CHEBI:18420"/>
        <label>1</label>
    </ligand>
</feature>
<evidence type="ECO:0000256" key="13">
    <source>
        <dbReference type="RuleBase" id="RU000384"/>
    </source>
</evidence>
<keyword evidence="10" id="KW-0479">Metal-binding</keyword>
<dbReference type="PROSITE" id="PS00180">
    <property type="entry name" value="GLNA_1"/>
    <property type="match status" value="1"/>
</dbReference>
<gene>
    <name evidence="17" type="primary">glnA</name>
    <name evidence="17" type="synonym">GLUL</name>
    <name evidence="17" type="ORF">MAMT_02225</name>
</gene>
<feature type="binding site" evidence="9">
    <location>
        <position position="389"/>
    </location>
    <ligand>
        <name>ATP</name>
        <dbReference type="ChEBI" id="CHEBI:30616"/>
    </ligand>
</feature>
<evidence type="ECO:0000256" key="14">
    <source>
        <dbReference type="RuleBase" id="RU004356"/>
    </source>
</evidence>
<dbReference type="SMART" id="SM01230">
    <property type="entry name" value="Gln-synt_C"/>
    <property type="match status" value="1"/>
</dbReference>
<comment type="cofactor">
    <cofactor evidence="10">
        <name>Mg(2+)</name>
        <dbReference type="ChEBI" id="CHEBI:18420"/>
    </cofactor>
    <text evidence="10">Binds 2 Mg(2+) ions per subunit.</text>
</comment>
<keyword evidence="5 14" id="KW-0436">Ligase</keyword>
<sequence length="505" mass="56906">MSGDLAWGNSRVPPRENAIQYKRKRESDMAEKYKRCASGEEALAFGREHNTRLVDLKFCDLLGTWQHFTVGINELPAEAFAEGLGFDGSSIRGWRGIQESDMLVMPDPYTAFIDPFIAEPTLSFICAISDPITRQTYARDPRSIAIRAEAYLKTTGIADSAYFGPEAEFFIFDDVRYENQSNGSFYEVDSVEGIWNTGRDEEPNLGHKIRHKEGYFPVPPTDTLQDLRDQMVLCLEDLGVSVERQHHEVATAGQAEIDIRFNTLLRTGDDMMTYKYVIKNIARRFEKTATFMPKPLFGDNGSGMHTHQSLWKEGKPLFAGNRYAGLSELALHYIGGILKHAPALTAITNPTTNSFKRLVPGFEAPVNLAYSARNRSASVRIPIYSPSPKAKRIEFRTPDPAANVYLACAAMMMAGLDGIQNRIDPGEPLEKNIYELPPEELKKVPTVPDSLRGAAEALEKDHEFLLKGDVFTKDVIDTLLELRKKDHDALRLRPHPIEYQMYYDI</sequence>
<evidence type="ECO:0000256" key="11">
    <source>
        <dbReference type="PIRSR" id="PIRSR604809-50"/>
    </source>
</evidence>
<dbReference type="EC" id="6.3.1.2" evidence="14"/>
<feature type="binding site" evidence="10">
    <location>
        <position position="305"/>
    </location>
    <ligand>
        <name>Mg(2+)</name>
        <dbReference type="ChEBI" id="CHEBI:18420"/>
        <label>1</label>
    </ligand>
</feature>
<dbReference type="InterPro" id="IPR008146">
    <property type="entry name" value="Gln_synth_cat_dom"/>
</dbReference>
<feature type="binding site" evidence="8">
    <location>
        <position position="363"/>
    </location>
    <ligand>
        <name>L-glutamate</name>
        <dbReference type="ChEBI" id="CHEBI:29985"/>
    </ligand>
</feature>
<dbReference type="AlphaFoldDB" id="A0A5E6MGL2"/>
<keyword evidence="11" id="KW-0597">Phosphoprotein</keyword>
<feature type="binding site" evidence="8">
    <location>
        <position position="357"/>
    </location>
    <ligand>
        <name>L-glutamate</name>
        <dbReference type="ChEBI" id="CHEBI:29985"/>
    </ligand>
</feature>
<dbReference type="EMBL" id="CABFVA020000124">
    <property type="protein sequence ID" value="VVM08251.1"/>
    <property type="molecule type" value="Genomic_DNA"/>
</dbReference>
<dbReference type="InterPro" id="IPR036651">
    <property type="entry name" value="Gln_synt_N_sf"/>
</dbReference>
<evidence type="ECO:0000256" key="12">
    <source>
        <dbReference type="PROSITE-ProRule" id="PRU01330"/>
    </source>
</evidence>
<dbReference type="GO" id="GO:0004356">
    <property type="term" value="F:glutamine synthetase activity"/>
    <property type="evidence" value="ECO:0007669"/>
    <property type="project" value="UniProtKB-EC"/>
</dbReference>
<dbReference type="PANTHER" id="PTHR43407:SF1">
    <property type="entry name" value="LENGSIN"/>
    <property type="match status" value="1"/>
</dbReference>
<comment type="catalytic activity">
    <reaction evidence="14">
        <text>L-glutamate + NH4(+) + ATP = L-glutamine + ADP + phosphate + H(+)</text>
        <dbReference type="Rhea" id="RHEA:16169"/>
        <dbReference type="ChEBI" id="CHEBI:15378"/>
        <dbReference type="ChEBI" id="CHEBI:28938"/>
        <dbReference type="ChEBI" id="CHEBI:29985"/>
        <dbReference type="ChEBI" id="CHEBI:30616"/>
        <dbReference type="ChEBI" id="CHEBI:43474"/>
        <dbReference type="ChEBI" id="CHEBI:58359"/>
        <dbReference type="ChEBI" id="CHEBI:456216"/>
        <dbReference type="EC" id="6.3.1.2"/>
    </reaction>
</comment>
<dbReference type="PROSITE" id="PS00181">
    <property type="entry name" value="GLNA_ATP"/>
    <property type="match status" value="1"/>
</dbReference>
<evidence type="ECO:0000256" key="4">
    <source>
        <dbReference type="ARBA" id="ARBA00022490"/>
    </source>
</evidence>
<dbReference type="Proteomes" id="UP000334923">
    <property type="component" value="Unassembled WGS sequence"/>
</dbReference>
<evidence type="ECO:0000256" key="9">
    <source>
        <dbReference type="PIRSR" id="PIRSR604809-2"/>
    </source>
</evidence>
<evidence type="ECO:0000256" key="8">
    <source>
        <dbReference type="PIRSR" id="PIRSR604809-1"/>
    </source>
</evidence>
<comment type="similarity">
    <text evidence="2 12 13">Belongs to the glutamine synthetase family.</text>
</comment>
<feature type="binding site" evidence="10">
    <location>
        <position position="394"/>
    </location>
    <ligand>
        <name>Mg(2+)</name>
        <dbReference type="ChEBI" id="CHEBI:18420"/>
        <label>1</label>
    </ligand>
</feature>
<dbReference type="InterPro" id="IPR027303">
    <property type="entry name" value="Gln_synth_gly_rich_site"/>
</dbReference>
<feature type="binding site" evidence="10">
    <location>
        <position position="256"/>
    </location>
    <ligand>
        <name>Mg(2+)</name>
        <dbReference type="ChEBI" id="CHEBI:18420"/>
        <label>1</label>
    </ligand>
</feature>
<reference evidence="17 18" key="1">
    <citation type="submission" date="2019-09" db="EMBL/GenBank/DDBJ databases">
        <authorList>
            <person name="Cremers G."/>
        </authorList>
    </citation>
    <scope>NUCLEOTIDE SEQUENCE [LARGE SCALE GENOMIC DNA]</scope>
    <source>
        <strain evidence="17">4A</strain>
    </source>
</reference>
<dbReference type="GO" id="GO:0016020">
    <property type="term" value="C:membrane"/>
    <property type="evidence" value="ECO:0007669"/>
    <property type="project" value="TreeGrafter"/>
</dbReference>
<feature type="binding site" evidence="9">
    <location>
        <position position="243"/>
    </location>
    <ligand>
        <name>ATP</name>
        <dbReference type="ChEBI" id="CHEBI:30616"/>
    </ligand>
</feature>
<evidence type="ECO:0000256" key="6">
    <source>
        <dbReference type="ARBA" id="ARBA00022741"/>
    </source>
</evidence>
<dbReference type="GO" id="GO:0046872">
    <property type="term" value="F:metal ion binding"/>
    <property type="evidence" value="ECO:0007669"/>
    <property type="project" value="UniProtKB-KW"/>
</dbReference>
<keyword evidence="6 9" id="KW-0547">Nucleotide-binding</keyword>
<dbReference type="PROSITE" id="PS51986">
    <property type="entry name" value="GS_BETA_GRASP"/>
    <property type="match status" value="1"/>
</dbReference>
<feature type="domain" description="GS catalytic" evidence="16">
    <location>
        <begin position="141"/>
        <end position="505"/>
    </location>
</feature>
<keyword evidence="7 9" id="KW-0067">ATP-binding</keyword>
<dbReference type="Gene3D" id="3.10.20.70">
    <property type="entry name" value="Glutamine synthetase, N-terminal domain"/>
    <property type="match status" value="1"/>
</dbReference>
<dbReference type="InterPro" id="IPR014746">
    <property type="entry name" value="Gln_synth/guanido_kin_cat_dom"/>
</dbReference>
<feature type="binding site" evidence="9">
    <location>
        <position position="375"/>
    </location>
    <ligand>
        <name>ATP</name>
        <dbReference type="ChEBI" id="CHEBI:30616"/>
    </ligand>
</feature>
<dbReference type="PANTHER" id="PTHR43407">
    <property type="entry name" value="GLUTAMINE SYNTHETASE"/>
    <property type="match status" value="1"/>
</dbReference>
<feature type="binding site" evidence="10">
    <location>
        <position position="166"/>
    </location>
    <ligand>
        <name>Mg(2+)</name>
        <dbReference type="ChEBI" id="CHEBI:18420"/>
        <label>1</label>
    </ligand>
</feature>
<evidence type="ECO:0000256" key="10">
    <source>
        <dbReference type="PIRSR" id="PIRSR604809-3"/>
    </source>
</evidence>
<feature type="binding site" evidence="8">
    <location>
        <position position="375"/>
    </location>
    <ligand>
        <name>L-glutamate</name>
        <dbReference type="ChEBI" id="CHEBI:29985"/>
    </ligand>
</feature>
<dbReference type="SUPFAM" id="SSF55931">
    <property type="entry name" value="Glutamine synthetase/guanido kinase"/>
    <property type="match status" value="1"/>
</dbReference>
<feature type="modified residue" description="O-AMP-tyrosine" evidence="11">
    <location>
        <position position="434"/>
    </location>
</feature>
<keyword evidence="18" id="KW-1185">Reference proteome</keyword>
<dbReference type="InterPro" id="IPR004809">
    <property type="entry name" value="Gln_synth_I"/>
</dbReference>
<evidence type="ECO:0000256" key="3">
    <source>
        <dbReference type="ARBA" id="ARBA00021364"/>
    </source>
</evidence>
<dbReference type="Pfam" id="PF03951">
    <property type="entry name" value="Gln-synt_N"/>
    <property type="match status" value="1"/>
</dbReference>
<dbReference type="PROSITE" id="PS51987">
    <property type="entry name" value="GS_CATALYTIC"/>
    <property type="match status" value="1"/>
</dbReference>
<dbReference type="NCBIfam" id="TIGR00653">
    <property type="entry name" value="GlnA"/>
    <property type="match status" value="1"/>
</dbReference>
<evidence type="ECO:0000259" key="15">
    <source>
        <dbReference type="PROSITE" id="PS51986"/>
    </source>
</evidence>
<feature type="binding site" evidence="8">
    <location>
        <position position="396"/>
    </location>
    <ligand>
        <name>L-glutamate</name>
        <dbReference type="ChEBI" id="CHEBI:29985"/>
    </ligand>
</feature>
<evidence type="ECO:0000256" key="5">
    <source>
        <dbReference type="ARBA" id="ARBA00022598"/>
    </source>
</evidence>
<feature type="binding site" evidence="9">
    <location>
        <begin position="307"/>
        <end position="309"/>
    </location>
    <ligand>
        <name>ATP</name>
        <dbReference type="ChEBI" id="CHEBI:30616"/>
    </ligand>
</feature>
<evidence type="ECO:0000256" key="1">
    <source>
        <dbReference type="ARBA" id="ARBA00004496"/>
    </source>
</evidence>
<feature type="domain" description="GS beta-grasp" evidence="15">
    <location>
        <begin position="49"/>
        <end position="136"/>
    </location>
</feature>
<accession>A0A5E6MGL2</accession>
<evidence type="ECO:0000256" key="2">
    <source>
        <dbReference type="ARBA" id="ARBA00009897"/>
    </source>
</evidence>
<dbReference type="Gene3D" id="3.30.590.10">
    <property type="entry name" value="Glutamine synthetase/guanido kinase, catalytic domain"/>
    <property type="match status" value="1"/>
</dbReference>
<dbReference type="Pfam" id="PF00120">
    <property type="entry name" value="Gln-synt_C"/>
    <property type="match status" value="1"/>
</dbReference>